<evidence type="ECO:0000256" key="2">
    <source>
        <dbReference type="ARBA" id="ARBA00022723"/>
    </source>
</evidence>
<keyword evidence="3" id="KW-0378">Hydrolase</keyword>
<dbReference type="Pfam" id="PF24827">
    <property type="entry name" value="AstE_AspA_cat"/>
    <property type="match status" value="1"/>
</dbReference>
<evidence type="ECO:0000256" key="3">
    <source>
        <dbReference type="ARBA" id="ARBA00022801"/>
    </source>
</evidence>
<evidence type="ECO:0000256" key="1">
    <source>
        <dbReference type="ARBA" id="ARBA00001947"/>
    </source>
</evidence>
<comment type="cofactor">
    <cofactor evidence="1">
        <name>Zn(2+)</name>
        <dbReference type="ChEBI" id="CHEBI:29105"/>
    </cofactor>
</comment>
<dbReference type="CDD" id="cd06910">
    <property type="entry name" value="M14_ASTE_ASPA-like"/>
    <property type="match status" value="1"/>
</dbReference>
<dbReference type="EMBL" id="UINC01008172">
    <property type="protein sequence ID" value="SVA36833.1"/>
    <property type="molecule type" value="Genomic_DNA"/>
</dbReference>
<organism evidence="6">
    <name type="scientific">marine metagenome</name>
    <dbReference type="NCBI Taxonomy" id="408172"/>
    <lineage>
        <taxon>unclassified sequences</taxon>
        <taxon>metagenomes</taxon>
        <taxon>ecological metagenomes</taxon>
    </lineage>
</organism>
<name>A0A381VBU4_9ZZZZ</name>
<feature type="domain" description="Succinylglutamate desuccinylase/Aspartoacylase catalytic" evidence="5">
    <location>
        <begin position="39"/>
        <end position="218"/>
    </location>
</feature>
<dbReference type="PANTHER" id="PTHR15162">
    <property type="entry name" value="ASPARTOACYLASE"/>
    <property type="match status" value="1"/>
</dbReference>
<protein>
    <recommendedName>
        <fullName evidence="5">Succinylglutamate desuccinylase/Aspartoacylase catalytic domain-containing protein</fullName>
    </recommendedName>
</protein>
<keyword evidence="4" id="KW-0862">Zinc</keyword>
<dbReference type="Gene3D" id="3.40.630.10">
    <property type="entry name" value="Zn peptidases"/>
    <property type="match status" value="1"/>
</dbReference>
<reference evidence="6" key="1">
    <citation type="submission" date="2018-05" db="EMBL/GenBank/DDBJ databases">
        <authorList>
            <person name="Lanie J.A."/>
            <person name="Ng W.-L."/>
            <person name="Kazmierczak K.M."/>
            <person name="Andrzejewski T.M."/>
            <person name="Davidsen T.M."/>
            <person name="Wayne K.J."/>
            <person name="Tettelin H."/>
            <person name="Glass J.I."/>
            <person name="Rusch D."/>
            <person name="Podicherti R."/>
            <person name="Tsui H.-C.T."/>
            <person name="Winkler M.E."/>
        </authorList>
    </citation>
    <scope>NUCLEOTIDE SEQUENCE</scope>
</reference>
<keyword evidence="2" id="KW-0479">Metal-binding</keyword>
<dbReference type="SUPFAM" id="SSF53187">
    <property type="entry name" value="Zn-dependent exopeptidases"/>
    <property type="match status" value="1"/>
</dbReference>
<sequence length="319" mass="35512">MPSQDDLSYPVLLNAPDISTYRTGNTGVEYVHQFDSGLPGPHVMISSVVHGNELCGAIAVDHLLQNKVCPLHGKLTLAFMNVAAYHSFDPDNPSASRFVDEDFNRLWTKEELEGKRDSVELRRAREVHPIVDTVDLLLDIHSMQTNTLPLIVAGPLQKGREFAKQFGIPEMVLTDSGHKAGRRMRDYEGFSDPNTTRNALLIECGQHWEVSSSELAITAAWRFLSMLGVVSEETAAPHLRVQPPDQQQFVEVSGPYTIQTDSFSFVEKYVGLEVIPSAETIIGYDGDEPVKTPYNNCILIMPSRRQLPGDTAVRFGKYV</sequence>
<gene>
    <name evidence="6" type="ORF">METZ01_LOCUS89687</name>
</gene>
<proteinExistence type="predicted"/>
<evidence type="ECO:0000313" key="6">
    <source>
        <dbReference type="EMBL" id="SVA36833.1"/>
    </source>
</evidence>
<accession>A0A381VBU4</accession>
<evidence type="ECO:0000256" key="4">
    <source>
        <dbReference type="ARBA" id="ARBA00022833"/>
    </source>
</evidence>
<dbReference type="GO" id="GO:0005829">
    <property type="term" value="C:cytosol"/>
    <property type="evidence" value="ECO:0007669"/>
    <property type="project" value="TreeGrafter"/>
</dbReference>
<dbReference type="InterPro" id="IPR050178">
    <property type="entry name" value="AspA/AstE_fam"/>
</dbReference>
<evidence type="ECO:0000259" key="5">
    <source>
        <dbReference type="Pfam" id="PF24827"/>
    </source>
</evidence>
<dbReference type="GO" id="GO:0046872">
    <property type="term" value="F:metal ion binding"/>
    <property type="evidence" value="ECO:0007669"/>
    <property type="project" value="UniProtKB-KW"/>
</dbReference>
<dbReference type="InterPro" id="IPR055438">
    <property type="entry name" value="AstE_AspA_cat"/>
</dbReference>
<dbReference type="PANTHER" id="PTHR15162:SF7">
    <property type="entry name" value="SUCCINYLGLUTAMATE DESUCCINYLASE"/>
    <property type="match status" value="1"/>
</dbReference>
<dbReference type="GO" id="GO:0016788">
    <property type="term" value="F:hydrolase activity, acting on ester bonds"/>
    <property type="evidence" value="ECO:0007669"/>
    <property type="project" value="InterPro"/>
</dbReference>
<dbReference type="AlphaFoldDB" id="A0A381VBU4"/>